<dbReference type="Gene3D" id="2.60.40.1090">
    <property type="entry name" value="Fimbrial-type adhesion domain"/>
    <property type="match status" value="1"/>
</dbReference>
<comment type="subcellular location">
    <subcellularLocation>
        <location evidence="1">Fimbrium</location>
    </subcellularLocation>
</comment>
<dbReference type="InterPro" id="IPR050263">
    <property type="entry name" value="Bact_Fimbrial_Adh_Pro"/>
</dbReference>
<dbReference type="KEGG" id="hbh:E4T21_21565"/>
<dbReference type="RefSeq" id="WP_187775058.1">
    <property type="nucleotide sequence ID" value="NZ_CP038437.2"/>
</dbReference>
<keyword evidence="3" id="KW-0732">Signal</keyword>
<protein>
    <submittedName>
        <fullName evidence="6">Fimbrial protein</fullName>
    </submittedName>
</protein>
<dbReference type="PANTHER" id="PTHR33420:SF3">
    <property type="entry name" value="FIMBRIAL SUBUNIT ELFA"/>
    <property type="match status" value="1"/>
</dbReference>
<dbReference type="EMBL" id="CP038437">
    <property type="protein sequence ID" value="QRG26790.1"/>
    <property type="molecule type" value="Genomic_DNA"/>
</dbReference>
<evidence type="ECO:0000313" key="6">
    <source>
        <dbReference type="EMBL" id="QRG26790.1"/>
    </source>
</evidence>
<dbReference type="PANTHER" id="PTHR33420">
    <property type="entry name" value="FIMBRIAL SUBUNIT ELFA-RELATED"/>
    <property type="match status" value="1"/>
</dbReference>
<dbReference type="Proteomes" id="UP000324285">
    <property type="component" value="Chromosome"/>
</dbReference>
<dbReference type="Pfam" id="PF00419">
    <property type="entry name" value="Fimbrial"/>
    <property type="match status" value="1"/>
</dbReference>
<evidence type="ECO:0000256" key="2">
    <source>
        <dbReference type="ARBA" id="ARBA00006671"/>
    </source>
</evidence>
<evidence type="ECO:0000313" key="7">
    <source>
        <dbReference type="Proteomes" id="UP000324285"/>
    </source>
</evidence>
<proteinExistence type="inferred from homology"/>
<organism evidence="6 7">
    <name type="scientific">Halomonas binhaiensis</name>
    <dbReference type="NCBI Taxonomy" id="2562282"/>
    <lineage>
        <taxon>Bacteria</taxon>
        <taxon>Pseudomonadati</taxon>
        <taxon>Pseudomonadota</taxon>
        <taxon>Gammaproteobacteria</taxon>
        <taxon>Oceanospirillales</taxon>
        <taxon>Halomonadaceae</taxon>
        <taxon>Halomonas</taxon>
    </lineage>
</organism>
<evidence type="ECO:0000259" key="5">
    <source>
        <dbReference type="Pfam" id="PF00419"/>
    </source>
</evidence>
<comment type="similarity">
    <text evidence="2">Belongs to the fimbrial protein family.</text>
</comment>
<accession>A0A7U3HWR7</accession>
<reference evidence="6" key="1">
    <citation type="submission" date="2021-02" db="EMBL/GenBank/DDBJ databases">
        <title>Strain Y2R2, a novel species of the genus Halomonas.</title>
        <authorList>
            <person name="Huang H."/>
        </authorList>
    </citation>
    <scope>NUCLEOTIDE SEQUENCE</scope>
    <source>
        <strain evidence="6">Y2R2</strain>
    </source>
</reference>
<dbReference type="InterPro" id="IPR000259">
    <property type="entry name" value="Adhesion_dom_fimbrial"/>
</dbReference>
<evidence type="ECO:0000256" key="1">
    <source>
        <dbReference type="ARBA" id="ARBA00004561"/>
    </source>
</evidence>
<keyword evidence="7" id="KW-1185">Reference proteome</keyword>
<dbReference type="GO" id="GO:0043709">
    <property type="term" value="P:cell adhesion involved in single-species biofilm formation"/>
    <property type="evidence" value="ECO:0007669"/>
    <property type="project" value="TreeGrafter"/>
</dbReference>
<dbReference type="InterPro" id="IPR036937">
    <property type="entry name" value="Adhesion_dom_fimbrial_sf"/>
</dbReference>
<evidence type="ECO:0000256" key="4">
    <source>
        <dbReference type="ARBA" id="ARBA00023263"/>
    </source>
</evidence>
<dbReference type="InterPro" id="IPR008966">
    <property type="entry name" value="Adhesion_dom_sf"/>
</dbReference>
<dbReference type="SUPFAM" id="SSF49401">
    <property type="entry name" value="Bacterial adhesins"/>
    <property type="match status" value="1"/>
</dbReference>
<name>A0A7U3HWR7_9GAMM</name>
<dbReference type="GO" id="GO:0009289">
    <property type="term" value="C:pilus"/>
    <property type="evidence" value="ECO:0007669"/>
    <property type="project" value="UniProtKB-SubCell"/>
</dbReference>
<dbReference type="AlphaFoldDB" id="A0A7U3HWR7"/>
<keyword evidence="4" id="KW-0281">Fimbrium</keyword>
<gene>
    <name evidence="6" type="ORF">E4T21_21565</name>
</gene>
<sequence length="201" mass="21174">MSSGTRGQIELRVDRSFLGESHFSGELAKVYWQFTSAIGGPDLDHPFIRISADFTVRTTQTCSFRAGDTFTVDLGSTAINQLNIGAPPGLGYIPRPIDLSVDCTNSTHGNLSGLEFFATATGTPDANGPYIATSKPGIGVAMTDASGNLLGLGMENGMIRPLQGGSSQTRLLFYPTLVPGQESLVTPGPYNTTVTITVTIP</sequence>
<feature type="domain" description="Fimbrial-type adhesion" evidence="5">
    <location>
        <begin position="52"/>
        <end position="199"/>
    </location>
</feature>
<evidence type="ECO:0000256" key="3">
    <source>
        <dbReference type="ARBA" id="ARBA00022729"/>
    </source>
</evidence>